<dbReference type="GO" id="GO:0003723">
    <property type="term" value="F:RNA binding"/>
    <property type="evidence" value="ECO:0007669"/>
    <property type="project" value="TreeGrafter"/>
</dbReference>
<evidence type="ECO:0000259" key="2">
    <source>
        <dbReference type="Pfam" id="PF25121"/>
    </source>
</evidence>
<reference evidence="3 4" key="1">
    <citation type="journal article" date="2018" name="G3 (Bethesda)">
        <title>Phylogenetic and Phylogenomic Definition of Rhizopus Species.</title>
        <authorList>
            <person name="Gryganskyi A.P."/>
            <person name="Golan J."/>
            <person name="Dolatabadi S."/>
            <person name="Mondo S."/>
            <person name="Robb S."/>
            <person name="Idnurm A."/>
            <person name="Muszewska A."/>
            <person name="Steczkiewicz K."/>
            <person name="Masonjones S."/>
            <person name="Liao H.L."/>
            <person name="Gajdeczka M.T."/>
            <person name="Anike F."/>
            <person name="Vuek A."/>
            <person name="Anishchenko I.M."/>
            <person name="Voigt K."/>
            <person name="de Hoog G.S."/>
            <person name="Smith M.E."/>
            <person name="Heitman J."/>
            <person name="Vilgalys R."/>
            <person name="Stajich J.E."/>
        </authorList>
    </citation>
    <scope>NUCLEOTIDE SEQUENCE [LARGE SCALE GENOMIC DNA]</scope>
    <source>
        <strain evidence="3 4">CBS 357.93</strain>
    </source>
</reference>
<dbReference type="InterPro" id="IPR039754">
    <property type="entry name" value="Esf1"/>
</dbReference>
<feature type="region of interest" description="Disordered" evidence="1">
    <location>
        <begin position="1"/>
        <end position="35"/>
    </location>
</feature>
<dbReference type="Pfam" id="PF25121">
    <property type="entry name" value="RRM_ESF1"/>
    <property type="match status" value="1"/>
</dbReference>
<dbReference type="Proteomes" id="UP000252139">
    <property type="component" value="Unassembled WGS sequence"/>
</dbReference>
<proteinExistence type="predicted"/>
<organism evidence="3 4">
    <name type="scientific">Rhizopus azygosporus</name>
    <name type="common">Rhizopus microsporus var. azygosporus</name>
    <dbReference type="NCBI Taxonomy" id="86630"/>
    <lineage>
        <taxon>Eukaryota</taxon>
        <taxon>Fungi</taxon>
        <taxon>Fungi incertae sedis</taxon>
        <taxon>Mucoromycota</taxon>
        <taxon>Mucoromycotina</taxon>
        <taxon>Mucoromycetes</taxon>
        <taxon>Mucorales</taxon>
        <taxon>Mucorineae</taxon>
        <taxon>Rhizopodaceae</taxon>
        <taxon>Rhizopus</taxon>
    </lineage>
</organism>
<accession>A0A367K8L3</accession>
<comment type="caution">
    <text evidence="3">The sequence shown here is derived from an EMBL/GenBank/DDBJ whole genome shotgun (WGS) entry which is preliminary data.</text>
</comment>
<dbReference type="STRING" id="86630.A0A367K8L3"/>
<feature type="domain" description="ESF1 RRM" evidence="2">
    <location>
        <begin position="114"/>
        <end position="252"/>
    </location>
</feature>
<evidence type="ECO:0000313" key="4">
    <source>
        <dbReference type="Proteomes" id="UP000252139"/>
    </source>
</evidence>
<feature type="compositionally biased region" description="Acidic residues" evidence="1">
    <location>
        <begin position="81"/>
        <end position="102"/>
    </location>
</feature>
<sequence length="272" mass="31482">MAKQHNNNVKKPVTNDPRFANVHHDPRFMRPKKQDMKVTIDKRFASMMNSAEFSDAPRVDKYGRKLKQNTAEKQLKREISSSDEEDDTDEDEEDLESEPDEMDAIRRIHEGEETHRLALVNMDWDKIKAVDILKALNGFKPDTGIIKSVTIYPSEFGKERLAAEEVNAETIIKNQVEEGDGRDFDQDALRKYQLDRLKYYYAVVECDSAQTAKVIYNACDNTEYENSANFFDLRYIPDDMSFNDEEIKDKATIVPDNYAPTKFTTEALQNTK</sequence>
<dbReference type="PANTHER" id="PTHR12202:SF0">
    <property type="entry name" value="ESF1 HOMOLOG"/>
    <property type="match status" value="1"/>
</dbReference>
<dbReference type="AlphaFoldDB" id="A0A367K8L3"/>
<feature type="non-terminal residue" evidence="3">
    <location>
        <position position="272"/>
    </location>
</feature>
<evidence type="ECO:0000313" key="3">
    <source>
        <dbReference type="EMBL" id="RCH98572.1"/>
    </source>
</evidence>
<keyword evidence="4" id="KW-1185">Reference proteome</keyword>
<dbReference type="EMBL" id="PJQL01000187">
    <property type="protein sequence ID" value="RCH98572.1"/>
    <property type="molecule type" value="Genomic_DNA"/>
</dbReference>
<protein>
    <submittedName>
        <fullName evidence="3">Pre-rRNA-processing protein esf1</fullName>
    </submittedName>
</protein>
<name>A0A367K8L3_RHIAZ</name>
<dbReference type="GO" id="GO:0006364">
    <property type="term" value="P:rRNA processing"/>
    <property type="evidence" value="ECO:0007669"/>
    <property type="project" value="InterPro"/>
</dbReference>
<evidence type="ECO:0000256" key="1">
    <source>
        <dbReference type="SAM" id="MobiDB-lite"/>
    </source>
</evidence>
<dbReference type="InterPro" id="IPR056750">
    <property type="entry name" value="RRM_ESF1"/>
</dbReference>
<feature type="compositionally biased region" description="Basic and acidic residues" evidence="1">
    <location>
        <begin position="22"/>
        <end position="35"/>
    </location>
</feature>
<dbReference type="OrthoDB" id="431825at2759"/>
<dbReference type="PANTHER" id="PTHR12202">
    <property type="entry name" value="ESF1 HOMOLOG"/>
    <property type="match status" value="1"/>
</dbReference>
<gene>
    <name evidence="3" type="primary">ESF1_2</name>
    <name evidence="3" type="ORF">CU097_015370</name>
</gene>
<feature type="region of interest" description="Disordered" evidence="1">
    <location>
        <begin position="49"/>
        <end position="102"/>
    </location>
</feature>